<gene>
    <name evidence="2" type="ORF">IAA52_08490</name>
</gene>
<protein>
    <submittedName>
        <fullName evidence="2">Uncharacterized protein</fullName>
    </submittedName>
</protein>
<evidence type="ECO:0000256" key="1">
    <source>
        <dbReference type="SAM" id="Phobius"/>
    </source>
</evidence>
<name>A0A9D0ZM80_9FIRM</name>
<dbReference type="EMBL" id="DVFZ01000085">
    <property type="protein sequence ID" value="HIQ83127.1"/>
    <property type="molecule type" value="Genomic_DNA"/>
</dbReference>
<feature type="transmembrane region" description="Helical" evidence="1">
    <location>
        <begin position="71"/>
        <end position="97"/>
    </location>
</feature>
<dbReference type="AlphaFoldDB" id="A0A9D0ZM80"/>
<reference evidence="2" key="2">
    <citation type="journal article" date="2021" name="PeerJ">
        <title>Extensive microbial diversity within the chicken gut microbiome revealed by metagenomics and culture.</title>
        <authorList>
            <person name="Gilroy R."/>
            <person name="Ravi A."/>
            <person name="Getino M."/>
            <person name="Pursley I."/>
            <person name="Horton D.L."/>
            <person name="Alikhan N.F."/>
            <person name="Baker D."/>
            <person name="Gharbi K."/>
            <person name="Hall N."/>
            <person name="Watson M."/>
            <person name="Adriaenssens E.M."/>
            <person name="Foster-Nyarko E."/>
            <person name="Jarju S."/>
            <person name="Secka A."/>
            <person name="Antonio M."/>
            <person name="Oren A."/>
            <person name="Chaudhuri R.R."/>
            <person name="La Ragione R."/>
            <person name="Hildebrand F."/>
            <person name="Pallen M.J."/>
        </authorList>
    </citation>
    <scope>NUCLEOTIDE SEQUENCE</scope>
    <source>
        <strain evidence="2">ChiSjej6B24-2974</strain>
    </source>
</reference>
<dbReference type="Proteomes" id="UP000824260">
    <property type="component" value="Unassembled WGS sequence"/>
</dbReference>
<sequence length="141" mass="16094">MENGMMIGRIGGCAFNALFFAAIVMVSRRFFVTRLRFARDRSVFSVEFGRGMLRKFLFLGYARRFRQERLLWLYIFFLADVAAALSAFAVSSLSFFLPQSLTLANAGRISFALTAILTIAPPFLIRLRGGPARRRKRRRPS</sequence>
<keyword evidence="1" id="KW-0472">Membrane</keyword>
<evidence type="ECO:0000313" key="2">
    <source>
        <dbReference type="EMBL" id="HIQ83127.1"/>
    </source>
</evidence>
<feature type="transmembrane region" description="Helical" evidence="1">
    <location>
        <begin position="6"/>
        <end position="26"/>
    </location>
</feature>
<feature type="transmembrane region" description="Helical" evidence="1">
    <location>
        <begin position="109"/>
        <end position="129"/>
    </location>
</feature>
<reference evidence="2" key="1">
    <citation type="submission" date="2020-10" db="EMBL/GenBank/DDBJ databases">
        <authorList>
            <person name="Gilroy R."/>
        </authorList>
    </citation>
    <scope>NUCLEOTIDE SEQUENCE</scope>
    <source>
        <strain evidence="2">ChiSjej6B24-2974</strain>
    </source>
</reference>
<evidence type="ECO:0000313" key="3">
    <source>
        <dbReference type="Proteomes" id="UP000824260"/>
    </source>
</evidence>
<proteinExistence type="predicted"/>
<keyword evidence="1" id="KW-0812">Transmembrane</keyword>
<organism evidence="2 3">
    <name type="scientific">Candidatus Pullichristensenella stercorigallinarum</name>
    <dbReference type="NCBI Taxonomy" id="2840909"/>
    <lineage>
        <taxon>Bacteria</taxon>
        <taxon>Bacillati</taxon>
        <taxon>Bacillota</taxon>
        <taxon>Clostridia</taxon>
        <taxon>Candidatus Pullichristensenella</taxon>
    </lineage>
</organism>
<comment type="caution">
    <text evidence="2">The sequence shown here is derived from an EMBL/GenBank/DDBJ whole genome shotgun (WGS) entry which is preliminary data.</text>
</comment>
<accession>A0A9D0ZM80</accession>
<keyword evidence="1" id="KW-1133">Transmembrane helix</keyword>